<dbReference type="Gene3D" id="3.40.50.11900">
    <property type="match status" value="1"/>
</dbReference>
<dbReference type="InterPro" id="IPR010327">
    <property type="entry name" value="FldB/FldC_alpha/beta"/>
</dbReference>
<proteinExistence type="inferred from homology"/>
<comment type="similarity">
    <text evidence="1">Belongs to the FldB/FldC dehydratase alpha/beta subunit family.</text>
</comment>
<dbReference type="EMBL" id="PNIN01000039">
    <property type="protein sequence ID" value="PMP71527.1"/>
    <property type="molecule type" value="Genomic_DNA"/>
</dbReference>
<dbReference type="Proteomes" id="UP000242881">
    <property type="component" value="Unassembled WGS sequence"/>
</dbReference>
<dbReference type="Pfam" id="PF06050">
    <property type="entry name" value="HGD-D"/>
    <property type="match status" value="1"/>
</dbReference>
<name>A0A2J6WM91_9BACT</name>
<dbReference type="AlphaFoldDB" id="A0A2J6WM91"/>
<dbReference type="PANTHER" id="PTHR30548">
    <property type="entry name" value="2-HYDROXYGLUTARYL-COA DEHYDRATASE, D-COMPONENT-RELATED"/>
    <property type="match status" value="1"/>
</dbReference>
<sequence>MKKVGFTTTIPVEIILSAGKIPVDLNNIFITSKSPHKKISFAEEYGLPRNCCNWIKGMLAVVMDNAVDEVIAVTEGDCSNTHALMEILRSEGVPVYTFAYPYGEKDKYNFIKEQMEHLAKSIGGNLKESIEIAKRLKPLREKLIYLDRLTIDGYVSGFENHLWLVSSTDFNSDPQRFEQELESFLGEAVQREKKEHKIKLGVIGVPPIFTDLYQFLEGKGVSVVFNEIQRQFSMPFMHDDYIQNFIDYTYPYDIYHRLKDIKKEIQSRGLDGIIHYVQSFCYRQIQDVIIKKEIDIPVITIEGNEPEGLDARTKIRLESFIEMLEAKKCMRA</sequence>
<gene>
    <name evidence="2" type="ORF">C0187_03855</name>
</gene>
<protein>
    <submittedName>
        <fullName evidence="2">2-hydroxyglutaryl-CoA dehydratase</fullName>
    </submittedName>
</protein>
<dbReference type="Gene3D" id="3.40.50.11890">
    <property type="match status" value="1"/>
</dbReference>
<comment type="caution">
    <text evidence="2">The sequence shown here is derived from an EMBL/GenBank/DDBJ whole genome shotgun (WGS) entry which is preliminary data.</text>
</comment>
<evidence type="ECO:0000313" key="2">
    <source>
        <dbReference type="EMBL" id="PMP71527.1"/>
    </source>
</evidence>
<organism evidence="2 3">
    <name type="scientific">Calditerrivibrio nitroreducens</name>
    <dbReference type="NCBI Taxonomy" id="477976"/>
    <lineage>
        <taxon>Bacteria</taxon>
        <taxon>Pseudomonadati</taxon>
        <taxon>Deferribacterota</taxon>
        <taxon>Deferribacteres</taxon>
        <taxon>Deferribacterales</taxon>
        <taxon>Calditerrivibrionaceae</taxon>
    </lineage>
</organism>
<accession>A0A2J6WM91</accession>
<reference evidence="2 3" key="1">
    <citation type="submission" date="2018-01" db="EMBL/GenBank/DDBJ databases">
        <title>Metagenomic assembled genomes from two thermal pools in the Uzon Caldera, Kamchatka, Russia.</title>
        <authorList>
            <person name="Wilkins L."/>
            <person name="Ettinger C."/>
        </authorList>
    </citation>
    <scope>NUCLEOTIDE SEQUENCE [LARGE SCALE GENOMIC DNA]</scope>
    <source>
        <strain evidence="2">ZAV-05</strain>
    </source>
</reference>
<evidence type="ECO:0000256" key="1">
    <source>
        <dbReference type="ARBA" id="ARBA00005806"/>
    </source>
</evidence>
<evidence type="ECO:0000313" key="3">
    <source>
        <dbReference type="Proteomes" id="UP000242881"/>
    </source>
</evidence>
<dbReference type="PANTHER" id="PTHR30548:SF3">
    <property type="entry name" value="2-HYDROXYACYL-COA DEHYDRATASE"/>
    <property type="match status" value="1"/>
</dbReference>
<dbReference type="RefSeq" id="WP_424605929.1">
    <property type="nucleotide sequence ID" value="NZ_JBNAVA010000008.1"/>
</dbReference>